<dbReference type="EMBL" id="JBCEZU010000001">
    <property type="protein sequence ID" value="KAK9543106.1"/>
    <property type="molecule type" value="Genomic_DNA"/>
</dbReference>
<dbReference type="PANTHER" id="PTHR31493:SF1">
    <property type="entry name" value="PROTEIN C19ORF12"/>
    <property type="match status" value="1"/>
</dbReference>
<evidence type="ECO:0000313" key="3">
    <source>
        <dbReference type="Proteomes" id="UP001488805"/>
    </source>
</evidence>
<keyword evidence="3" id="KW-1185">Reference proteome</keyword>
<dbReference type="InterPro" id="IPR033369">
    <property type="entry name" value="C19orf12"/>
</dbReference>
<name>A0AAW1G8J5_ZOAVI</name>
<evidence type="ECO:0000256" key="1">
    <source>
        <dbReference type="ARBA" id="ARBA00029457"/>
    </source>
</evidence>
<dbReference type="Pfam" id="PF20721">
    <property type="entry name" value="C19orf12"/>
    <property type="match status" value="1"/>
</dbReference>
<evidence type="ECO:0000313" key="2">
    <source>
        <dbReference type="EMBL" id="KAK9543106.1"/>
    </source>
</evidence>
<gene>
    <name evidence="2" type="ORF">VZT92_000913</name>
</gene>
<sequence length="140" mass="14997">MAPHMDDIMHLCLETSAHAEIKVAVKSCIKTGKCAGGGALVGGLLGGPPGMLVGGVVGVVWGWWTSAKFRPVPQILMELSPDQRQKLYDKVAPLLINLVWKKKAQLVALVTGNATLLQRVTTTVLNFVIGELGSNVRQRD</sequence>
<dbReference type="PANTHER" id="PTHR31493">
    <property type="entry name" value="NAZO FAMILY MEMBER"/>
    <property type="match status" value="1"/>
</dbReference>
<dbReference type="AlphaFoldDB" id="A0AAW1G8J5"/>
<dbReference type="Proteomes" id="UP001488805">
    <property type="component" value="Unassembled WGS sequence"/>
</dbReference>
<organism evidence="2 3">
    <name type="scientific">Zoarces viviparus</name>
    <name type="common">Viviparous eelpout</name>
    <name type="synonym">Blennius viviparus</name>
    <dbReference type="NCBI Taxonomy" id="48416"/>
    <lineage>
        <taxon>Eukaryota</taxon>
        <taxon>Metazoa</taxon>
        <taxon>Chordata</taxon>
        <taxon>Craniata</taxon>
        <taxon>Vertebrata</taxon>
        <taxon>Euteleostomi</taxon>
        <taxon>Actinopterygii</taxon>
        <taxon>Neopterygii</taxon>
        <taxon>Teleostei</taxon>
        <taxon>Neoteleostei</taxon>
        <taxon>Acanthomorphata</taxon>
        <taxon>Eupercaria</taxon>
        <taxon>Perciformes</taxon>
        <taxon>Cottioidei</taxon>
        <taxon>Zoarcales</taxon>
        <taxon>Zoarcidae</taxon>
        <taxon>Zoarcinae</taxon>
        <taxon>Zoarces</taxon>
    </lineage>
</organism>
<proteinExistence type="inferred from homology"/>
<accession>A0AAW1G8J5</accession>
<comment type="caution">
    <text evidence="2">The sequence shown here is derived from an EMBL/GenBank/DDBJ whole genome shotgun (WGS) entry which is preliminary data.</text>
</comment>
<comment type="similarity">
    <text evidence="1">Belongs to the C19orf12 family.</text>
</comment>
<reference evidence="2 3" key="1">
    <citation type="journal article" date="2024" name="Genome Biol. Evol.">
        <title>Chromosome-level genome assembly of the viviparous eelpout Zoarces viviparus.</title>
        <authorList>
            <person name="Fuhrmann N."/>
            <person name="Brasseur M.V."/>
            <person name="Bakowski C.E."/>
            <person name="Podsiadlowski L."/>
            <person name="Prost S."/>
            <person name="Krehenwinkel H."/>
            <person name="Mayer C."/>
        </authorList>
    </citation>
    <scope>NUCLEOTIDE SEQUENCE [LARGE SCALE GENOMIC DNA]</scope>
    <source>
        <strain evidence="2">NO-MEL_2022_Ind0_liver</strain>
    </source>
</reference>
<protein>
    <submittedName>
        <fullName evidence="2">Uncharacterized protein</fullName>
    </submittedName>
</protein>